<feature type="signal peptide" evidence="2">
    <location>
        <begin position="1"/>
        <end position="23"/>
    </location>
</feature>
<name>A0ABM0JSP1_APLCA</name>
<protein>
    <submittedName>
        <fullName evidence="4">Uncharacterized protein LOC101854872</fullName>
    </submittedName>
</protein>
<gene>
    <name evidence="4" type="primary">LOC101854872</name>
</gene>
<sequence>MALRKVPLCMFLCLFLTFALVSAAQLSDSSQDEEKPVIFVDQNTDGSSDVGDDLDKAVEFLSHVQRARSTGDLSRRGWWRTAWHEYIRPIATTAALSTAAVMGKRDQPISGQGSEGNRPVVILAAKEPAP</sequence>
<evidence type="ECO:0000256" key="1">
    <source>
        <dbReference type="SAM" id="MobiDB-lite"/>
    </source>
</evidence>
<dbReference type="GeneID" id="101854872"/>
<keyword evidence="2" id="KW-0732">Signal</keyword>
<feature type="chain" id="PRO_5045349553" evidence="2">
    <location>
        <begin position="24"/>
        <end position="130"/>
    </location>
</feature>
<evidence type="ECO:0000313" key="4">
    <source>
        <dbReference type="RefSeq" id="XP_005100605.1"/>
    </source>
</evidence>
<organism evidence="3 4">
    <name type="scientific">Aplysia californica</name>
    <name type="common">California sea hare</name>
    <dbReference type="NCBI Taxonomy" id="6500"/>
    <lineage>
        <taxon>Eukaryota</taxon>
        <taxon>Metazoa</taxon>
        <taxon>Spiralia</taxon>
        <taxon>Lophotrochozoa</taxon>
        <taxon>Mollusca</taxon>
        <taxon>Gastropoda</taxon>
        <taxon>Heterobranchia</taxon>
        <taxon>Euthyneura</taxon>
        <taxon>Tectipleura</taxon>
        <taxon>Aplysiida</taxon>
        <taxon>Aplysioidea</taxon>
        <taxon>Aplysiidae</taxon>
        <taxon>Aplysia</taxon>
    </lineage>
</organism>
<proteinExistence type="predicted"/>
<dbReference type="RefSeq" id="XP_005100605.1">
    <property type="nucleotide sequence ID" value="XM_005100548.3"/>
</dbReference>
<accession>A0ABM0JSP1</accession>
<dbReference type="Proteomes" id="UP000694888">
    <property type="component" value="Unplaced"/>
</dbReference>
<feature type="region of interest" description="Disordered" evidence="1">
    <location>
        <begin position="106"/>
        <end position="130"/>
    </location>
</feature>
<evidence type="ECO:0000313" key="3">
    <source>
        <dbReference type="Proteomes" id="UP000694888"/>
    </source>
</evidence>
<keyword evidence="3" id="KW-1185">Reference proteome</keyword>
<reference evidence="4" key="1">
    <citation type="submission" date="2025-08" db="UniProtKB">
        <authorList>
            <consortium name="RefSeq"/>
        </authorList>
    </citation>
    <scope>IDENTIFICATION</scope>
</reference>
<evidence type="ECO:0000256" key="2">
    <source>
        <dbReference type="SAM" id="SignalP"/>
    </source>
</evidence>